<organism evidence="1 2">
    <name type="scientific">Cohnella xylanilytica</name>
    <dbReference type="NCBI Taxonomy" id="557555"/>
    <lineage>
        <taxon>Bacteria</taxon>
        <taxon>Bacillati</taxon>
        <taxon>Bacillota</taxon>
        <taxon>Bacilli</taxon>
        <taxon>Bacillales</taxon>
        <taxon>Paenibacillaceae</taxon>
        <taxon>Cohnella</taxon>
    </lineage>
</organism>
<proteinExistence type="predicted"/>
<sequence>MRRTRYALSVGLCLFVLVTLGYYYAYASDERLPSLKLETIEGDAKEGAALSLIGSYHQSMQSRMLTVTTDGSEYAQRDTLVDLLPWERPWTPDSPDLKAIRKEHPNFMRGKGEPRGWYRDEEMLVYAAADNGGSDGRIRLKVEVLNESSGKTKRYSVAVEDSQSYTYPYTADVQRVGGQLHVLVFMQHTEVADRVRDAIGLNEVWDYVLDLEDGSLISRNNLTEGLKAESGVDAELRIAPIAEGSLAAPSEYALIEVTDIKVKQLAHNTQEINNLGTRLYSYSYRTGERKLLVPFKTSARGTGFMCKLYGNQVSVQQDGETPGTFAWTLFDVATGEKKADLTVTAEQLGGTDIGTVFIAHGRVYTLVHDTDSPLGGGGSMAAVLDAATGQVLYRGKAVIADPTRDGDKEWSRLELFSLSLRDES</sequence>
<comment type="caution">
    <text evidence="1">The sequence shown here is derived from an EMBL/GenBank/DDBJ whole genome shotgun (WGS) entry which is preliminary data.</text>
</comment>
<dbReference type="AlphaFoldDB" id="A0A841UAW2"/>
<evidence type="ECO:0000313" key="1">
    <source>
        <dbReference type="EMBL" id="MBB6695284.1"/>
    </source>
</evidence>
<reference evidence="1 2" key="1">
    <citation type="submission" date="2020-08" db="EMBL/GenBank/DDBJ databases">
        <title>Cohnella phylogeny.</title>
        <authorList>
            <person name="Dunlap C."/>
        </authorList>
    </citation>
    <scope>NUCLEOTIDE SEQUENCE [LARGE SCALE GENOMIC DNA]</scope>
    <source>
        <strain evidence="1 2">DSM 25239</strain>
    </source>
</reference>
<gene>
    <name evidence="1" type="ORF">H7B90_28200</name>
</gene>
<dbReference type="RefSeq" id="WP_185139242.1">
    <property type="nucleotide sequence ID" value="NZ_JACJVR010000120.1"/>
</dbReference>
<keyword evidence="2" id="KW-1185">Reference proteome</keyword>
<evidence type="ECO:0000313" key="2">
    <source>
        <dbReference type="Proteomes" id="UP000553776"/>
    </source>
</evidence>
<name>A0A841UAW2_9BACL</name>
<dbReference type="EMBL" id="JACJVR010000120">
    <property type="protein sequence ID" value="MBB6695284.1"/>
    <property type="molecule type" value="Genomic_DNA"/>
</dbReference>
<protein>
    <submittedName>
        <fullName evidence="1">Uncharacterized protein</fullName>
    </submittedName>
</protein>
<accession>A0A841UAW2</accession>
<dbReference type="Proteomes" id="UP000553776">
    <property type="component" value="Unassembled WGS sequence"/>
</dbReference>